<evidence type="ECO:0000313" key="6">
    <source>
        <dbReference type="EMBL" id="UUI04371.1"/>
    </source>
</evidence>
<proteinExistence type="predicted"/>
<dbReference type="CDD" id="cd00383">
    <property type="entry name" value="trans_reg_C"/>
    <property type="match status" value="1"/>
</dbReference>
<feature type="domain" description="OmpR/PhoB-type" evidence="5">
    <location>
        <begin position="1"/>
        <end position="92"/>
    </location>
</feature>
<organism evidence="6 7">
    <name type="scientific">Oceanobacillus jeddahense</name>
    <dbReference type="NCBI Taxonomy" id="1462527"/>
    <lineage>
        <taxon>Bacteria</taxon>
        <taxon>Bacillati</taxon>
        <taxon>Bacillota</taxon>
        <taxon>Bacilli</taxon>
        <taxon>Bacillales</taxon>
        <taxon>Bacillaceae</taxon>
        <taxon>Oceanobacillus</taxon>
    </lineage>
</organism>
<keyword evidence="7" id="KW-1185">Reference proteome</keyword>
<reference evidence="6" key="1">
    <citation type="submission" date="2022-07" db="EMBL/GenBank/DDBJ databases">
        <title>FELIX.</title>
        <authorList>
            <person name="Wan K.H."/>
            <person name="Park S."/>
            <person name="Lawrence Q."/>
            <person name="Eichenberger J.P."/>
            <person name="Booth B.W."/>
            <person name="Piaggio A.J."/>
            <person name="Chandler J.C."/>
            <person name="Franklin A.B."/>
            <person name="Celniker S.E."/>
        </authorList>
    </citation>
    <scope>NUCLEOTIDE SEQUENCE</scope>
    <source>
        <strain evidence="6">QA-1986 374</strain>
    </source>
</reference>
<dbReference type="InterPro" id="IPR016032">
    <property type="entry name" value="Sig_transdc_resp-reg_C-effctor"/>
</dbReference>
<dbReference type="RefSeq" id="WP_256709286.1">
    <property type="nucleotide sequence ID" value="NZ_CP101914.1"/>
</dbReference>
<dbReference type="EMBL" id="CP101914">
    <property type="protein sequence ID" value="UUI04371.1"/>
    <property type="molecule type" value="Genomic_DNA"/>
</dbReference>
<evidence type="ECO:0000256" key="3">
    <source>
        <dbReference type="ARBA" id="ARBA00023163"/>
    </source>
</evidence>
<dbReference type="Gene3D" id="1.10.10.10">
    <property type="entry name" value="Winged helix-like DNA-binding domain superfamily/Winged helix DNA-binding domain"/>
    <property type="match status" value="1"/>
</dbReference>
<evidence type="ECO:0000313" key="7">
    <source>
        <dbReference type="Proteomes" id="UP001059773"/>
    </source>
</evidence>
<keyword evidence="2 4" id="KW-0238">DNA-binding</keyword>
<feature type="DNA-binding region" description="OmpR/PhoB-type" evidence="4">
    <location>
        <begin position="1"/>
        <end position="92"/>
    </location>
</feature>
<dbReference type="SUPFAM" id="SSF46894">
    <property type="entry name" value="C-terminal effector domain of the bipartite response regulators"/>
    <property type="match status" value="1"/>
</dbReference>
<evidence type="ECO:0000256" key="2">
    <source>
        <dbReference type="ARBA" id="ARBA00023125"/>
    </source>
</evidence>
<evidence type="ECO:0000256" key="1">
    <source>
        <dbReference type="ARBA" id="ARBA00023015"/>
    </source>
</evidence>
<evidence type="ECO:0000256" key="4">
    <source>
        <dbReference type="PROSITE-ProRule" id="PRU01091"/>
    </source>
</evidence>
<sequence>MGLVFNQKDYAITYQDKEIQLLRREYDLLSFLYQNEGHGFSRSELLDAVWENEFPVDRTVDDHIFRLRKKLNSVKEVINIKTIRGYGYSLEIKKPALRDPIAHNQKINDLSQQLLSTYQLYGYGQALKIFQQNNDDLGVLQSEETQQLSWLTNPSLLSIVQDRSIPFKQKSLLYIHLYLITSENPKKTLKYFDQIKNQGYFSKVNKNEAATLTPIFINIMCNQYEKATQLVDDAKVIPPTDGFYPSIQLFKLMLFIQLNDKTAIQTLSDQLEMYFKDFPFQREMALYQMLQGMIHIQNREVMKGKELVYLGLQAAKDTGFFLHYLNVFFIAVVLLKAIEGGFIYSQLQNEWGRLRKQYRLELIKKEIEKQFKEVL</sequence>
<protein>
    <submittedName>
        <fullName evidence="6">Winged helix-turn-helix domain-containing protein</fullName>
    </submittedName>
</protein>
<keyword evidence="1" id="KW-0805">Transcription regulation</keyword>
<dbReference type="InterPro" id="IPR036388">
    <property type="entry name" value="WH-like_DNA-bd_sf"/>
</dbReference>
<evidence type="ECO:0000259" key="5">
    <source>
        <dbReference type="PROSITE" id="PS51755"/>
    </source>
</evidence>
<keyword evidence="3" id="KW-0804">Transcription</keyword>
<dbReference type="Proteomes" id="UP001059773">
    <property type="component" value="Chromosome"/>
</dbReference>
<dbReference type="PROSITE" id="PS51755">
    <property type="entry name" value="OMPR_PHOB"/>
    <property type="match status" value="1"/>
</dbReference>
<dbReference type="SMART" id="SM00862">
    <property type="entry name" value="Trans_reg_C"/>
    <property type="match status" value="1"/>
</dbReference>
<gene>
    <name evidence="6" type="ORF">NP439_06880</name>
</gene>
<accession>A0ABY5JVM1</accession>
<dbReference type="InterPro" id="IPR001867">
    <property type="entry name" value="OmpR/PhoB-type_DNA-bd"/>
</dbReference>
<dbReference type="Pfam" id="PF00486">
    <property type="entry name" value="Trans_reg_C"/>
    <property type="match status" value="1"/>
</dbReference>
<name>A0ABY5JVM1_9BACI</name>